<dbReference type="Gene3D" id="3.10.350.10">
    <property type="entry name" value="LysM domain"/>
    <property type="match status" value="1"/>
</dbReference>
<proteinExistence type="predicted"/>
<evidence type="ECO:0000313" key="2">
    <source>
        <dbReference type="EMBL" id="PIQ67136.1"/>
    </source>
</evidence>
<dbReference type="EMBL" id="PCVC01000011">
    <property type="protein sequence ID" value="PIQ67136.1"/>
    <property type="molecule type" value="Genomic_DNA"/>
</dbReference>
<dbReference type="CDD" id="cd00118">
    <property type="entry name" value="LysM"/>
    <property type="match status" value="1"/>
</dbReference>
<accession>A0A2H0K7A4</accession>
<dbReference type="InterPro" id="IPR036779">
    <property type="entry name" value="LysM_dom_sf"/>
</dbReference>
<dbReference type="Proteomes" id="UP000229834">
    <property type="component" value="Unassembled WGS sequence"/>
</dbReference>
<evidence type="ECO:0000313" key="3">
    <source>
        <dbReference type="Proteomes" id="UP000229834"/>
    </source>
</evidence>
<dbReference type="AlphaFoldDB" id="A0A2H0K7A4"/>
<gene>
    <name evidence="2" type="ORF">COV95_00375</name>
</gene>
<evidence type="ECO:0000259" key="1">
    <source>
        <dbReference type="PROSITE" id="PS51782"/>
    </source>
</evidence>
<dbReference type="InterPro" id="IPR018392">
    <property type="entry name" value="LysM"/>
</dbReference>
<organism evidence="2 3">
    <name type="scientific">Candidatus Zambryskibacteria bacterium CG11_big_fil_rev_8_21_14_0_20_40_24</name>
    <dbReference type="NCBI Taxonomy" id="1975116"/>
    <lineage>
        <taxon>Bacteria</taxon>
        <taxon>Candidatus Zambryskiibacteriota</taxon>
    </lineage>
</organism>
<comment type="caution">
    <text evidence="2">The sequence shown here is derived from an EMBL/GenBank/DDBJ whole genome shotgun (WGS) entry which is preliminary data.</text>
</comment>
<dbReference type="PROSITE" id="PS51782">
    <property type="entry name" value="LYSM"/>
    <property type="match status" value="1"/>
</dbReference>
<sequence length="23" mass="2515">MPVSGIKHTVKKGDTLQSIAKLY</sequence>
<feature type="non-terminal residue" evidence="2">
    <location>
        <position position="23"/>
    </location>
</feature>
<feature type="domain" description="LysM" evidence="1">
    <location>
        <begin position="6"/>
        <end position="23"/>
    </location>
</feature>
<protein>
    <recommendedName>
        <fullName evidence="1">LysM domain-containing protein</fullName>
    </recommendedName>
</protein>
<name>A0A2H0K7A4_9BACT</name>
<dbReference type="Pfam" id="PF01476">
    <property type="entry name" value="LysM"/>
    <property type="match status" value="1"/>
</dbReference>
<reference evidence="2 3" key="1">
    <citation type="submission" date="2017-09" db="EMBL/GenBank/DDBJ databases">
        <title>Depth-based differentiation of microbial function through sediment-hosted aquifers and enrichment of novel symbionts in the deep terrestrial subsurface.</title>
        <authorList>
            <person name="Probst A.J."/>
            <person name="Ladd B."/>
            <person name="Jarett J.K."/>
            <person name="Geller-Mcgrath D.E."/>
            <person name="Sieber C.M."/>
            <person name="Emerson J.B."/>
            <person name="Anantharaman K."/>
            <person name="Thomas B.C."/>
            <person name="Malmstrom R."/>
            <person name="Stieglmeier M."/>
            <person name="Klingl A."/>
            <person name="Woyke T."/>
            <person name="Ryan C.M."/>
            <person name="Banfield J.F."/>
        </authorList>
    </citation>
    <scope>NUCLEOTIDE SEQUENCE [LARGE SCALE GENOMIC DNA]</scope>
    <source>
        <strain evidence="2">CG11_big_fil_rev_8_21_14_0_20_40_24</strain>
    </source>
</reference>